<dbReference type="EMBL" id="FOSL01000037">
    <property type="protein sequence ID" value="SFL12903.1"/>
    <property type="molecule type" value="Genomic_DNA"/>
</dbReference>
<dbReference type="InterPro" id="IPR037185">
    <property type="entry name" value="EmrE-like"/>
</dbReference>
<feature type="transmembrane region" description="Helical" evidence="6">
    <location>
        <begin position="263"/>
        <end position="280"/>
    </location>
</feature>
<keyword evidence="9" id="KW-1185">Reference proteome</keyword>
<evidence type="ECO:0000313" key="8">
    <source>
        <dbReference type="EMBL" id="SFL12903.1"/>
    </source>
</evidence>
<evidence type="ECO:0000256" key="4">
    <source>
        <dbReference type="ARBA" id="ARBA00022989"/>
    </source>
</evidence>
<name>A0A1I4F620_9HYPH</name>
<dbReference type="PANTHER" id="PTHR22911">
    <property type="entry name" value="ACYL-MALONYL CONDENSING ENZYME-RELATED"/>
    <property type="match status" value="1"/>
</dbReference>
<evidence type="ECO:0000313" key="9">
    <source>
        <dbReference type="Proteomes" id="UP000323300"/>
    </source>
</evidence>
<feature type="domain" description="EamA" evidence="7">
    <location>
        <begin position="150"/>
        <end position="278"/>
    </location>
</feature>
<evidence type="ECO:0000256" key="2">
    <source>
        <dbReference type="ARBA" id="ARBA00009853"/>
    </source>
</evidence>
<comment type="subcellular location">
    <subcellularLocation>
        <location evidence="1">Membrane</location>
        <topology evidence="1">Multi-pass membrane protein</topology>
    </subcellularLocation>
</comment>
<sequence length="294" mass="32027">MAPEPSNLKAVLWMAGAIACFMTMAVAGRATTDVLNVFQVMEMRSVIGLVMLMPLVYLAGGLRAMKTAHPWRHVLRNVTHYAGQAAWLYALTLIPLAELISIEFTAPIWTAILAVTLLGERLDIGRVAAIVFGLIGVAVIVRPGLDTVNPGHLVVLGAAVAFGISVVLTKMLTRTESVVRIIFWMLVIQSIIGIVPALQVWKNPPLELWPWILLIAFSGAFSHFCMARSLAYADATVIMPMDFLRVPLAALIGWLLYNEQVDIFTAAGAALILLGNLINLPRRSRAKEPETVIP</sequence>
<gene>
    <name evidence="8" type="ORF">SAMN04488498_1375</name>
</gene>
<feature type="transmembrane region" description="Helical" evidence="6">
    <location>
        <begin position="181"/>
        <end position="202"/>
    </location>
</feature>
<dbReference type="OrthoDB" id="9810329at2"/>
<comment type="similarity">
    <text evidence="2">Belongs to the drug/metabolite transporter (DMT) superfamily. 10 TMS drug/metabolite exporter (DME) (TC 2.A.7.3) family.</text>
</comment>
<evidence type="ECO:0000256" key="3">
    <source>
        <dbReference type="ARBA" id="ARBA00022692"/>
    </source>
</evidence>
<dbReference type="InterPro" id="IPR000620">
    <property type="entry name" value="EamA_dom"/>
</dbReference>
<dbReference type="Pfam" id="PF00892">
    <property type="entry name" value="EamA"/>
    <property type="match status" value="2"/>
</dbReference>
<dbReference type="GO" id="GO:0016020">
    <property type="term" value="C:membrane"/>
    <property type="evidence" value="ECO:0007669"/>
    <property type="project" value="UniProtKB-SubCell"/>
</dbReference>
<feature type="transmembrane region" description="Helical" evidence="6">
    <location>
        <begin position="45"/>
        <end position="62"/>
    </location>
</feature>
<evidence type="ECO:0000256" key="1">
    <source>
        <dbReference type="ARBA" id="ARBA00004141"/>
    </source>
</evidence>
<feature type="domain" description="EamA" evidence="7">
    <location>
        <begin position="9"/>
        <end position="141"/>
    </location>
</feature>
<feature type="transmembrane region" description="Helical" evidence="6">
    <location>
        <begin position="208"/>
        <end position="225"/>
    </location>
</feature>
<reference evidence="8 9" key="1">
    <citation type="submission" date="2016-10" db="EMBL/GenBank/DDBJ databases">
        <authorList>
            <person name="Varghese N."/>
            <person name="Submissions S."/>
        </authorList>
    </citation>
    <scope>NUCLEOTIDE SEQUENCE [LARGE SCALE GENOMIC DNA]</scope>
    <source>
        <strain evidence="8 9">DSM 21822</strain>
    </source>
</reference>
<feature type="transmembrane region" description="Helical" evidence="6">
    <location>
        <begin position="126"/>
        <end position="145"/>
    </location>
</feature>
<feature type="transmembrane region" description="Helical" evidence="6">
    <location>
        <begin position="151"/>
        <end position="169"/>
    </location>
</feature>
<evidence type="ECO:0000256" key="5">
    <source>
        <dbReference type="ARBA" id="ARBA00023136"/>
    </source>
</evidence>
<dbReference type="Proteomes" id="UP000323300">
    <property type="component" value="Unassembled WGS sequence"/>
</dbReference>
<proteinExistence type="inferred from homology"/>
<dbReference type="AlphaFoldDB" id="A0A1I4F620"/>
<keyword evidence="3 6" id="KW-0812">Transmembrane</keyword>
<dbReference type="PANTHER" id="PTHR22911:SF6">
    <property type="entry name" value="SOLUTE CARRIER FAMILY 35 MEMBER G1"/>
    <property type="match status" value="1"/>
</dbReference>
<dbReference type="RefSeq" id="WP_149763970.1">
    <property type="nucleotide sequence ID" value="NZ_BSPE01000065.1"/>
</dbReference>
<keyword evidence="5 6" id="KW-0472">Membrane</keyword>
<evidence type="ECO:0000259" key="7">
    <source>
        <dbReference type="Pfam" id="PF00892"/>
    </source>
</evidence>
<organism evidence="8 9">
    <name type="scientific">Neomesorhizobium albiziae</name>
    <dbReference type="NCBI Taxonomy" id="335020"/>
    <lineage>
        <taxon>Bacteria</taxon>
        <taxon>Pseudomonadati</taxon>
        <taxon>Pseudomonadota</taxon>
        <taxon>Alphaproteobacteria</taxon>
        <taxon>Hyphomicrobiales</taxon>
        <taxon>Phyllobacteriaceae</taxon>
        <taxon>Neomesorhizobium</taxon>
    </lineage>
</organism>
<evidence type="ECO:0000256" key="6">
    <source>
        <dbReference type="SAM" id="Phobius"/>
    </source>
</evidence>
<protein>
    <submittedName>
        <fullName evidence="8">Permease of the drug/metabolite transporter (DMT) superfamily</fullName>
    </submittedName>
</protein>
<feature type="transmembrane region" description="Helical" evidence="6">
    <location>
        <begin position="237"/>
        <end position="257"/>
    </location>
</feature>
<accession>A0A1I4F620</accession>
<dbReference type="SUPFAM" id="SSF103481">
    <property type="entry name" value="Multidrug resistance efflux transporter EmrE"/>
    <property type="match status" value="2"/>
</dbReference>
<keyword evidence="4 6" id="KW-1133">Transmembrane helix</keyword>